<evidence type="ECO:0000313" key="3">
    <source>
        <dbReference type="Proteomes" id="UP000663828"/>
    </source>
</evidence>
<protein>
    <submittedName>
        <fullName evidence="1">Uncharacterized protein</fullName>
    </submittedName>
</protein>
<keyword evidence="3" id="KW-1185">Reference proteome</keyword>
<dbReference type="AlphaFoldDB" id="A0A814Q250"/>
<gene>
    <name evidence="2" type="ORF">EDS130_LOCUS25778</name>
    <name evidence="1" type="ORF">XAT740_LOCUS19001</name>
</gene>
<dbReference type="EMBL" id="CAJNOJ010000153">
    <property type="protein sequence ID" value="CAF1208894.1"/>
    <property type="molecule type" value="Genomic_DNA"/>
</dbReference>
<proteinExistence type="predicted"/>
<organism evidence="1 3">
    <name type="scientific">Adineta ricciae</name>
    <name type="common">Rotifer</name>
    <dbReference type="NCBI Taxonomy" id="249248"/>
    <lineage>
        <taxon>Eukaryota</taxon>
        <taxon>Metazoa</taxon>
        <taxon>Spiralia</taxon>
        <taxon>Gnathifera</taxon>
        <taxon>Rotifera</taxon>
        <taxon>Eurotatoria</taxon>
        <taxon>Bdelloidea</taxon>
        <taxon>Adinetida</taxon>
        <taxon>Adinetidae</taxon>
        <taxon>Adineta</taxon>
    </lineage>
</organism>
<name>A0A814Q250_ADIRI</name>
<accession>A0A814Q250</accession>
<evidence type="ECO:0000313" key="1">
    <source>
        <dbReference type="EMBL" id="CAF1113636.1"/>
    </source>
</evidence>
<dbReference type="Proteomes" id="UP000663852">
    <property type="component" value="Unassembled WGS sequence"/>
</dbReference>
<dbReference type="EMBL" id="CAJNOR010001283">
    <property type="protein sequence ID" value="CAF1113636.1"/>
    <property type="molecule type" value="Genomic_DNA"/>
</dbReference>
<evidence type="ECO:0000313" key="2">
    <source>
        <dbReference type="EMBL" id="CAF1208894.1"/>
    </source>
</evidence>
<comment type="caution">
    <text evidence="1">The sequence shown here is derived from an EMBL/GenBank/DDBJ whole genome shotgun (WGS) entry which is preliminary data.</text>
</comment>
<dbReference type="Proteomes" id="UP000663828">
    <property type="component" value="Unassembled WGS sequence"/>
</dbReference>
<sequence length="382" mass="44740">MSENKRQYESIDLHLPDEQIQCVTRKIRRVKYHNLLCSKQSLSLSYFSDDIHFCVYYGHHDTRLANYFEFDHGQKFNCSGQSVCKNNGFCFEDSLDCSKRSVYSCLSCYYRTYYRFSTSGFGLSLNAILGFHVLPNVEYRHQPTIVKVVVDRLNGVLTSVTFQNRGIPHAGCGAVFTIVFDNEFVLNKFIRMEVYYLDSYTNGQDYESIVLPSGTLFREFSSSNWFEYRSMTIRMCRDRKSNGCLVRCSVLYRQNVTSIHDPLHRHLIDKENDEMKQIWCIVRYSLNVQDYTILIDSTQFFVPFGIDFVLTVILITRKTSQQSTVHANRMYENIFREQLYHHQNLPISPIILVLFSLLRIVIYYLSKCLKSNNDSWGVSHGI</sequence>
<reference evidence="1" key="1">
    <citation type="submission" date="2021-02" db="EMBL/GenBank/DDBJ databases">
        <authorList>
            <person name="Nowell W R."/>
        </authorList>
    </citation>
    <scope>NUCLEOTIDE SEQUENCE</scope>
</reference>